<dbReference type="AlphaFoldDB" id="A0A0V0TS50"/>
<dbReference type="EMBL" id="JYDJ01000160">
    <property type="protein sequence ID" value="KRX41835.1"/>
    <property type="molecule type" value="Genomic_DNA"/>
</dbReference>
<evidence type="ECO:0000313" key="1">
    <source>
        <dbReference type="EMBL" id="KRX41835.1"/>
    </source>
</evidence>
<sequence length="99" mass="11307">MKRSIFTWFQFVKFNIHQLLNSLIPPHAFEMENINNIGNCGCCNAIFTVFSTFSKVGIFNHSNRQQVINLIFPYRNPEGAVASGMRRLIGASLLRECPE</sequence>
<evidence type="ECO:0000313" key="2">
    <source>
        <dbReference type="Proteomes" id="UP000055048"/>
    </source>
</evidence>
<proteinExistence type="predicted"/>
<reference evidence="1 2" key="1">
    <citation type="submission" date="2015-01" db="EMBL/GenBank/DDBJ databases">
        <title>Evolution of Trichinella species and genotypes.</title>
        <authorList>
            <person name="Korhonen P.K."/>
            <person name="Edoardo P."/>
            <person name="Giuseppe L.R."/>
            <person name="Gasser R.B."/>
        </authorList>
    </citation>
    <scope>NUCLEOTIDE SEQUENCE [LARGE SCALE GENOMIC DNA]</scope>
    <source>
        <strain evidence="1">ISS417</strain>
    </source>
</reference>
<comment type="caution">
    <text evidence="1">The sequence shown here is derived from an EMBL/GenBank/DDBJ whole genome shotgun (WGS) entry which is preliminary data.</text>
</comment>
<name>A0A0V0TS50_9BILA</name>
<dbReference type="Proteomes" id="UP000055048">
    <property type="component" value="Unassembled WGS sequence"/>
</dbReference>
<keyword evidence="2" id="KW-1185">Reference proteome</keyword>
<gene>
    <name evidence="1" type="ORF">T05_6113</name>
</gene>
<organism evidence="1 2">
    <name type="scientific">Trichinella murrelli</name>
    <dbReference type="NCBI Taxonomy" id="144512"/>
    <lineage>
        <taxon>Eukaryota</taxon>
        <taxon>Metazoa</taxon>
        <taxon>Ecdysozoa</taxon>
        <taxon>Nematoda</taxon>
        <taxon>Enoplea</taxon>
        <taxon>Dorylaimia</taxon>
        <taxon>Trichinellida</taxon>
        <taxon>Trichinellidae</taxon>
        <taxon>Trichinella</taxon>
    </lineage>
</organism>
<accession>A0A0V0TS50</accession>
<protein>
    <submittedName>
        <fullName evidence="1">Uncharacterized protein</fullName>
    </submittedName>
</protein>